<reference evidence="1 2" key="1">
    <citation type="journal article" date="2020" name="Microorganisms">
        <title>Reliable Identification of Environmental Pseudomonas Isolates Using the rpoD Gene.</title>
        <authorList>
            <consortium name="The Broad Institute Genome Sequencing Platform"/>
            <person name="Girard L."/>
            <person name="Lood C."/>
            <person name="Rokni-Zadeh H."/>
            <person name="van Noort V."/>
            <person name="Lavigne R."/>
            <person name="De Mot R."/>
        </authorList>
    </citation>
    <scope>NUCLEOTIDE SEQUENCE [LARGE SCALE GENOMIC DNA]</scope>
    <source>
        <strain evidence="1 2">RW8P3</strain>
    </source>
</reference>
<gene>
    <name evidence="1" type="ORF">HU752_020435</name>
</gene>
<sequence>MEKPVNVLRLPFPFIRNPYLPGTSLRLDRFQRQFTIVCTGVLSLPEDEPHVGFYQVSGEYVVGYCGVLEEAIALCVSRFYELHAYPKLSAVGSFDPRTVEVYYTGARVYRPKPIASASDDALRVLSGVVQASQIVWRRPCWTVAEVEAVEQRMAALYEQAHQDMNQEDFESARRARREAKELRGFLISPRWRVFAWQALHNAGVTCCTA</sequence>
<keyword evidence="2" id="KW-1185">Reference proteome</keyword>
<reference evidence="1 2" key="2">
    <citation type="journal article" date="2021" name="Microorganisms">
        <title>The Ever-Expanding Pseudomonas Genus: Description of 43 New Species and Partition of the Pseudomonas putida Group.</title>
        <authorList>
            <person name="Girard L."/>
            <person name="Lood C."/>
            <person name="Hofte M."/>
            <person name="Vandamme P."/>
            <person name="Rokni-Zadeh H."/>
            <person name="van Noort V."/>
            <person name="Lavigne R."/>
            <person name="De Mot R."/>
        </authorList>
    </citation>
    <scope>NUCLEOTIDE SEQUENCE [LARGE SCALE GENOMIC DNA]</scope>
    <source>
        <strain evidence="1 2">RW8P3</strain>
    </source>
</reference>
<dbReference type="KEGG" id="pvw:HU752_020435"/>
<dbReference type="RefSeq" id="WP_186676038.1">
    <property type="nucleotide sequence ID" value="NZ_CP077093.1"/>
</dbReference>
<name>A0A9E6TPC1_9PSED</name>
<accession>A0A9E6TPC1</accession>
<evidence type="ECO:0000313" key="2">
    <source>
        <dbReference type="Proteomes" id="UP000634530"/>
    </source>
</evidence>
<proteinExistence type="predicted"/>
<dbReference type="EMBL" id="CP077093">
    <property type="protein sequence ID" value="QXI26308.1"/>
    <property type="molecule type" value="Genomic_DNA"/>
</dbReference>
<dbReference type="AlphaFoldDB" id="A0A9E6TPC1"/>
<dbReference type="Proteomes" id="UP000634530">
    <property type="component" value="Chromosome"/>
</dbReference>
<protein>
    <submittedName>
        <fullName evidence="1">Uncharacterized protein</fullName>
    </submittedName>
</protein>
<evidence type="ECO:0000313" key="1">
    <source>
        <dbReference type="EMBL" id="QXI26308.1"/>
    </source>
</evidence>
<organism evidence="1 2">
    <name type="scientific">Pseudomonas vanderleydeniana</name>
    <dbReference type="NCBI Taxonomy" id="2745495"/>
    <lineage>
        <taxon>Bacteria</taxon>
        <taxon>Pseudomonadati</taxon>
        <taxon>Pseudomonadota</taxon>
        <taxon>Gammaproteobacteria</taxon>
        <taxon>Pseudomonadales</taxon>
        <taxon>Pseudomonadaceae</taxon>
        <taxon>Pseudomonas</taxon>
    </lineage>
</organism>